<dbReference type="PANTHER" id="PTHR43420:SF47">
    <property type="entry name" value="N-ACETYLTRANSFERASE DOMAIN-CONTAINING PROTEIN"/>
    <property type="match status" value="1"/>
</dbReference>
<keyword evidence="2 4" id="KW-0012">Acyltransferase</keyword>
<dbReference type="EMBL" id="VSSQ01128837">
    <property type="protein sequence ID" value="MPN57379.1"/>
    <property type="molecule type" value="Genomic_DNA"/>
</dbReference>
<sequence>MEVQRIYVLNAYKHRHIGKMLMTKAIEIAKHEHLDYLWLGVWERNTAAIKFYQGQGFTIHATHSFILGTDVQTDYIMKLDIRSHVHPL</sequence>
<dbReference type="PANTHER" id="PTHR43420">
    <property type="entry name" value="ACETYLTRANSFERASE"/>
    <property type="match status" value="1"/>
</dbReference>
<comment type="caution">
    <text evidence="4">The sequence shown here is derived from an EMBL/GenBank/DDBJ whole genome shotgun (WGS) entry which is preliminary data.</text>
</comment>
<dbReference type="Pfam" id="PF00583">
    <property type="entry name" value="Acetyltransf_1"/>
    <property type="match status" value="1"/>
</dbReference>
<dbReference type="PROSITE" id="PS51186">
    <property type="entry name" value="GNAT"/>
    <property type="match status" value="1"/>
</dbReference>
<evidence type="ECO:0000313" key="4">
    <source>
        <dbReference type="EMBL" id="MPN57379.1"/>
    </source>
</evidence>
<dbReference type="AlphaFoldDB" id="A0A645J3V6"/>
<feature type="domain" description="N-acetyltransferase" evidence="3">
    <location>
        <begin position="1"/>
        <end position="82"/>
    </location>
</feature>
<dbReference type="EC" id="2.3.1.57" evidence="4"/>
<evidence type="ECO:0000256" key="1">
    <source>
        <dbReference type="ARBA" id="ARBA00022679"/>
    </source>
</evidence>
<protein>
    <submittedName>
        <fullName evidence="4">Spermidine/spermine N(1)-acetyltransferase</fullName>
        <ecNumber evidence="4">2.3.1.57</ecNumber>
    </submittedName>
</protein>
<dbReference type="Gene3D" id="3.40.630.30">
    <property type="match status" value="1"/>
</dbReference>
<dbReference type="InterPro" id="IPR016181">
    <property type="entry name" value="Acyl_CoA_acyltransferase"/>
</dbReference>
<dbReference type="SUPFAM" id="SSF55729">
    <property type="entry name" value="Acyl-CoA N-acyltransferases (Nat)"/>
    <property type="match status" value="1"/>
</dbReference>
<dbReference type="InterPro" id="IPR000182">
    <property type="entry name" value="GNAT_dom"/>
</dbReference>
<dbReference type="InterPro" id="IPR050680">
    <property type="entry name" value="YpeA/RimI_acetyltransf"/>
</dbReference>
<keyword evidence="1 4" id="KW-0808">Transferase</keyword>
<dbReference type="GO" id="GO:0004145">
    <property type="term" value="F:diamine N-acetyltransferase activity"/>
    <property type="evidence" value="ECO:0007669"/>
    <property type="project" value="UniProtKB-EC"/>
</dbReference>
<organism evidence="4">
    <name type="scientific">bioreactor metagenome</name>
    <dbReference type="NCBI Taxonomy" id="1076179"/>
    <lineage>
        <taxon>unclassified sequences</taxon>
        <taxon>metagenomes</taxon>
        <taxon>ecological metagenomes</taxon>
    </lineage>
</organism>
<evidence type="ECO:0000256" key="2">
    <source>
        <dbReference type="ARBA" id="ARBA00023315"/>
    </source>
</evidence>
<gene>
    <name evidence="4" type="primary">paiA_10</name>
    <name evidence="4" type="ORF">SDC9_205073</name>
</gene>
<reference evidence="4" key="1">
    <citation type="submission" date="2019-08" db="EMBL/GenBank/DDBJ databases">
        <authorList>
            <person name="Kucharzyk K."/>
            <person name="Murdoch R.W."/>
            <person name="Higgins S."/>
            <person name="Loffler F."/>
        </authorList>
    </citation>
    <scope>NUCLEOTIDE SEQUENCE</scope>
</reference>
<dbReference type="CDD" id="cd04301">
    <property type="entry name" value="NAT_SF"/>
    <property type="match status" value="1"/>
</dbReference>
<accession>A0A645J3V6</accession>
<name>A0A645J3V6_9ZZZZ</name>
<evidence type="ECO:0000259" key="3">
    <source>
        <dbReference type="PROSITE" id="PS51186"/>
    </source>
</evidence>
<proteinExistence type="predicted"/>